<dbReference type="GO" id="GO:0006779">
    <property type="term" value="P:porphyrin-containing compound biosynthetic process"/>
    <property type="evidence" value="ECO:0007669"/>
    <property type="project" value="InterPro"/>
</dbReference>
<dbReference type="InterPro" id="IPR000257">
    <property type="entry name" value="Uroporphyrinogen_deCOase"/>
</dbReference>
<keyword evidence="4" id="KW-1185">Reference proteome</keyword>
<evidence type="ECO:0000256" key="1">
    <source>
        <dbReference type="SAM" id="Coils"/>
    </source>
</evidence>
<evidence type="ECO:0000313" key="3">
    <source>
        <dbReference type="EMBL" id="UEL49118.1"/>
    </source>
</evidence>
<feature type="domain" description="Uroporphyrinogen decarboxylase (URO-D)" evidence="2">
    <location>
        <begin position="35"/>
        <end position="291"/>
    </location>
</feature>
<accession>A0AAX2ZIE8</accession>
<dbReference type="SUPFAM" id="SSF51726">
    <property type="entry name" value="UROD/MetE-like"/>
    <property type="match status" value="1"/>
</dbReference>
<feature type="coiled-coil region" evidence="1">
    <location>
        <begin position="237"/>
        <end position="264"/>
    </location>
</feature>
<sequence>MHIIDYLYQYEKRIVSPICERKKHFDFLCLGYLEIAESLGFSTYQATTKLRMVEENTIVTDEDLESWISSYSFDYSYFYKEVEKLIEMKANNLALTGGGCFGPLTVASSILGTERLLKYIVKKPDFVKKFVDIITNHIIELANLEREKIDFFWVAEPIASLLSPKRFWEFSGVYLKKIFNSTLIPGILHVCGKTLYHTKYLVMTGAEVLSIDYLTDMLSCLRMVDEKTVIMGNISPINLKEGTYEEIKAEILGLNEECKNYKNIIISTGCSVIEGTPEENFQGIFDITHDYQCRSNKEFYIIRRMIDFLDKDMNEELLKFIEENSISDDLISTAKYESKCRKELLNL</sequence>
<organism evidence="3 4">
    <name type="scientific">Terrisporobacter hibernicus</name>
    <dbReference type="NCBI Taxonomy" id="2813371"/>
    <lineage>
        <taxon>Bacteria</taxon>
        <taxon>Bacillati</taxon>
        <taxon>Bacillota</taxon>
        <taxon>Clostridia</taxon>
        <taxon>Peptostreptococcales</taxon>
        <taxon>Peptostreptococcaceae</taxon>
        <taxon>Terrisporobacter</taxon>
    </lineage>
</organism>
<gene>
    <name evidence="3" type="ORF">JW646_06640</name>
</gene>
<reference evidence="3 4" key="1">
    <citation type="journal article" date="2023" name="Int. J. Syst. Evol. Microbiol.">
        <title>Terrisporobacter hibernicus sp. nov., isolated from bovine faeces in Northern Ireland.</title>
        <authorList>
            <person name="Mitchell M."/>
            <person name="Nguyen S.V."/>
            <person name="Connor M."/>
            <person name="Fairley D.J."/>
            <person name="Donoghue O."/>
            <person name="Marshall H."/>
            <person name="Koolman L."/>
            <person name="McMullan G."/>
            <person name="Schaffer K.E."/>
            <person name="McGrath J.W."/>
            <person name="Fanning S."/>
        </authorList>
    </citation>
    <scope>NUCLEOTIDE SEQUENCE [LARGE SCALE GENOMIC DNA]</scope>
    <source>
        <strain evidence="3 4">MCA3</strain>
    </source>
</reference>
<dbReference type="AlphaFoldDB" id="A0AAX2ZIE8"/>
<dbReference type="InterPro" id="IPR038071">
    <property type="entry name" value="UROD/MetE-like_sf"/>
</dbReference>
<dbReference type="PANTHER" id="PTHR47099">
    <property type="entry name" value="METHYLCOBAMIDE:COM METHYLTRANSFERASE MTBA"/>
    <property type="match status" value="1"/>
</dbReference>
<dbReference type="KEGG" id="tem:JW646_06640"/>
<proteinExistence type="predicted"/>
<dbReference type="EMBL" id="CP081135">
    <property type="protein sequence ID" value="UEL49118.1"/>
    <property type="molecule type" value="Genomic_DNA"/>
</dbReference>
<keyword evidence="1" id="KW-0175">Coiled coil</keyword>
<protein>
    <recommendedName>
        <fullName evidence="2">Uroporphyrinogen decarboxylase (URO-D) domain-containing protein</fullName>
    </recommendedName>
</protein>
<evidence type="ECO:0000313" key="4">
    <source>
        <dbReference type="Proteomes" id="UP001198983"/>
    </source>
</evidence>
<dbReference type="InterPro" id="IPR052024">
    <property type="entry name" value="Methanogen_methyltrans"/>
</dbReference>
<name>A0AAX2ZIE8_9FIRM</name>
<evidence type="ECO:0000259" key="2">
    <source>
        <dbReference type="Pfam" id="PF01208"/>
    </source>
</evidence>
<dbReference type="RefSeq" id="WP_228416988.1">
    <property type="nucleotide sequence ID" value="NZ_CP081135.1"/>
</dbReference>
<dbReference type="PANTHER" id="PTHR47099:SF1">
    <property type="entry name" value="METHYLCOBAMIDE:COM METHYLTRANSFERASE MTBA"/>
    <property type="match status" value="1"/>
</dbReference>
<dbReference type="Pfam" id="PF01208">
    <property type="entry name" value="URO-D"/>
    <property type="match status" value="1"/>
</dbReference>
<dbReference type="Gene3D" id="3.20.20.210">
    <property type="match status" value="1"/>
</dbReference>
<dbReference type="GO" id="GO:0004853">
    <property type="term" value="F:uroporphyrinogen decarboxylase activity"/>
    <property type="evidence" value="ECO:0007669"/>
    <property type="project" value="InterPro"/>
</dbReference>
<dbReference type="Proteomes" id="UP001198983">
    <property type="component" value="Chromosome"/>
</dbReference>